<feature type="transmembrane region" description="Helical" evidence="1">
    <location>
        <begin position="21"/>
        <end position="45"/>
    </location>
</feature>
<proteinExistence type="predicted"/>
<sequence>MSTAVTEPEPSPQPWLKRIPAPLFTVVYGALVILVVFGAAMAAGYTADTADTAGAEAVAESARLPQPERPFNPPPANPDNVAASIRPHLITNVRVGKTDSGAMMRGDIVGGALDDTTEIAGHLSRLLEQNCLDTVTLTSKGGMRFNFWGFCFSTLPPATIARLMDFGVDEGADSVSFAVYPVQGNFHTITLNWMDVGDTDDTDELIEQWQEVERPDEIDRITFNGYTDDEVVVMDNDKKTGEAIKRWPRFTNAEE</sequence>
<evidence type="ECO:0000313" key="3">
    <source>
        <dbReference type="Proteomes" id="UP000028939"/>
    </source>
</evidence>
<dbReference type="Proteomes" id="UP000028939">
    <property type="component" value="Chromosome"/>
</dbReference>
<organism evidence="2 3">
    <name type="scientific">Corynebacterium ureicelerivorans</name>
    <dbReference type="NCBI Taxonomy" id="401472"/>
    <lineage>
        <taxon>Bacteria</taxon>
        <taxon>Bacillati</taxon>
        <taxon>Actinomycetota</taxon>
        <taxon>Actinomycetes</taxon>
        <taxon>Mycobacteriales</taxon>
        <taxon>Corynebacteriaceae</taxon>
        <taxon>Corynebacterium</taxon>
    </lineage>
</organism>
<dbReference type="OrthoDB" id="4406142at2"/>
<accession>A0A077HJQ0</accession>
<evidence type="ECO:0000313" key="2">
    <source>
        <dbReference type="EMBL" id="AIL97278.1"/>
    </source>
</evidence>
<protein>
    <submittedName>
        <fullName evidence="2">Uncharacterized protein</fullName>
    </submittedName>
</protein>
<keyword evidence="1" id="KW-1133">Transmembrane helix</keyword>
<reference evidence="2 3" key="1">
    <citation type="submission" date="2014-08" db="EMBL/GenBank/DDBJ databases">
        <title>Complete genome sequence of Corynebacterium ureicelerivorans DSM 45051, a lipophilic and urea-splitting isolate from a blood culture of a septicaemia patient.</title>
        <authorList>
            <person name="Tippelt A."/>
            <person name="Albersmeier A."/>
            <person name="Brinkrolf K."/>
            <person name="Ruckert C."/>
            <person name="Tauch A."/>
        </authorList>
    </citation>
    <scope>NUCLEOTIDE SEQUENCE [LARGE SCALE GENOMIC DNA]</scope>
    <source>
        <strain evidence="2 3">IMMIB RIV-2301</strain>
    </source>
</reference>
<dbReference type="STRING" id="401472.CUREI_08180"/>
<dbReference type="KEGG" id="cuv:CUREI_08180"/>
<dbReference type="EMBL" id="CP009215">
    <property type="protein sequence ID" value="AIL97278.1"/>
    <property type="molecule type" value="Genomic_DNA"/>
</dbReference>
<name>A0A077HJQ0_9CORY</name>
<gene>
    <name evidence="2" type="ORF">CUREI_08180</name>
</gene>
<keyword evidence="1" id="KW-0812">Transmembrane</keyword>
<dbReference type="RefSeq" id="WP_038612471.1">
    <property type="nucleotide sequence ID" value="NZ_CP009215.1"/>
</dbReference>
<keyword evidence="1" id="KW-0472">Membrane</keyword>
<dbReference type="AlphaFoldDB" id="A0A077HJQ0"/>
<evidence type="ECO:0000256" key="1">
    <source>
        <dbReference type="SAM" id="Phobius"/>
    </source>
</evidence>
<keyword evidence="3" id="KW-1185">Reference proteome</keyword>
<dbReference type="HOGENOM" id="CLU_1056534_0_0_11"/>